<evidence type="ECO:0000313" key="3">
    <source>
        <dbReference type="Proteomes" id="UP000076962"/>
    </source>
</evidence>
<evidence type="ECO:0000313" key="2">
    <source>
        <dbReference type="EMBL" id="OAD19802.1"/>
    </source>
</evidence>
<organism evidence="2 3">
    <name type="scientific">Candidatus Thiomargarita nelsonii</name>
    <dbReference type="NCBI Taxonomy" id="1003181"/>
    <lineage>
        <taxon>Bacteria</taxon>
        <taxon>Pseudomonadati</taxon>
        <taxon>Pseudomonadota</taxon>
        <taxon>Gammaproteobacteria</taxon>
        <taxon>Thiotrichales</taxon>
        <taxon>Thiotrichaceae</taxon>
        <taxon>Thiomargarita</taxon>
    </lineage>
</organism>
<evidence type="ECO:0000256" key="1">
    <source>
        <dbReference type="SAM" id="MobiDB-lite"/>
    </source>
</evidence>
<accession>A0A176RVK5</accession>
<keyword evidence="3" id="KW-1185">Reference proteome</keyword>
<dbReference type="EMBL" id="LUTY01002659">
    <property type="protein sequence ID" value="OAD19802.1"/>
    <property type="molecule type" value="Genomic_DNA"/>
</dbReference>
<dbReference type="AlphaFoldDB" id="A0A176RVK5"/>
<feature type="compositionally biased region" description="Basic residues" evidence="1">
    <location>
        <begin position="1"/>
        <end position="11"/>
    </location>
</feature>
<protein>
    <submittedName>
        <fullName evidence="2">Uncharacterized protein</fullName>
    </submittedName>
</protein>
<dbReference type="Proteomes" id="UP000076962">
    <property type="component" value="Unassembled WGS sequence"/>
</dbReference>
<name>A0A176RVK5_9GAMM</name>
<dbReference type="PATRIC" id="fig|1003181.4.peg.5976"/>
<reference evidence="2 3" key="1">
    <citation type="submission" date="2016-05" db="EMBL/GenBank/DDBJ databases">
        <title>Single-cell genome of chain-forming Candidatus Thiomargarita nelsonii and comparison to other large sulfur-oxidizing bacteria.</title>
        <authorList>
            <person name="Winkel M."/>
            <person name="Salman V."/>
            <person name="Woyke T."/>
            <person name="Schulz-Vogt H."/>
            <person name="Richter M."/>
            <person name="Flood B."/>
            <person name="Bailey J."/>
            <person name="Amann R."/>
            <person name="Mussmann M."/>
        </authorList>
    </citation>
    <scope>NUCLEOTIDE SEQUENCE [LARGE SCALE GENOMIC DNA]</scope>
    <source>
        <strain evidence="2 3">THI036</strain>
    </source>
</reference>
<gene>
    <name evidence="2" type="ORF">THIOM_004537</name>
</gene>
<feature type="region of interest" description="Disordered" evidence="1">
    <location>
        <begin position="1"/>
        <end position="22"/>
    </location>
</feature>
<sequence>METQPKSKRKVPPGSPLFPDRPRLGKVEIARRKAESHAFAERCRAIFNQVAPQLIADHYEWSIHIEPDSGDYFIDPDSEVCFQKAKQKHPTKMLMEMCLNETGACGRI</sequence>
<proteinExistence type="predicted"/>
<comment type="caution">
    <text evidence="2">The sequence shown here is derived from an EMBL/GenBank/DDBJ whole genome shotgun (WGS) entry which is preliminary data.</text>
</comment>